<proteinExistence type="predicted"/>
<keyword evidence="7" id="KW-0645">Protease</keyword>
<dbReference type="InterPro" id="IPR050072">
    <property type="entry name" value="Peptidase_M20A"/>
</dbReference>
<dbReference type="PANTHER" id="PTHR43808">
    <property type="entry name" value="ACETYLORNITHINE DEACETYLASE"/>
    <property type="match status" value="1"/>
</dbReference>
<feature type="chain" id="PRO_5047138592" evidence="5">
    <location>
        <begin position="24"/>
        <end position="426"/>
    </location>
</feature>
<dbReference type="InterPro" id="IPR002933">
    <property type="entry name" value="Peptidase_M20"/>
</dbReference>
<dbReference type="GO" id="GO:0004180">
    <property type="term" value="F:carboxypeptidase activity"/>
    <property type="evidence" value="ECO:0007669"/>
    <property type="project" value="UniProtKB-KW"/>
</dbReference>
<feature type="domain" description="Peptidase M20 dimerisation" evidence="6">
    <location>
        <begin position="217"/>
        <end position="313"/>
    </location>
</feature>
<dbReference type="SUPFAM" id="SSF53187">
    <property type="entry name" value="Zn-dependent exopeptidases"/>
    <property type="match status" value="1"/>
</dbReference>
<comment type="cofactor">
    <cofactor evidence="1">
        <name>Zn(2+)</name>
        <dbReference type="ChEBI" id="CHEBI:29105"/>
    </cofactor>
</comment>
<organism evidence="7 8">
    <name type="scientific">Roseateles violae</name>
    <dbReference type="NCBI Taxonomy" id="3058042"/>
    <lineage>
        <taxon>Bacteria</taxon>
        <taxon>Pseudomonadati</taxon>
        <taxon>Pseudomonadota</taxon>
        <taxon>Betaproteobacteria</taxon>
        <taxon>Burkholderiales</taxon>
        <taxon>Sphaerotilaceae</taxon>
        <taxon>Roseateles</taxon>
    </lineage>
</organism>
<keyword evidence="8" id="KW-1185">Reference proteome</keyword>
<feature type="signal peptide" evidence="5">
    <location>
        <begin position="1"/>
        <end position="23"/>
    </location>
</feature>
<keyword evidence="5" id="KW-0732">Signal</keyword>
<dbReference type="NCBIfam" id="NF004788">
    <property type="entry name" value="PRK06133.1"/>
    <property type="match status" value="1"/>
</dbReference>
<dbReference type="Proteomes" id="UP001228044">
    <property type="component" value="Unassembled WGS sequence"/>
</dbReference>
<keyword evidence="4" id="KW-0862">Zinc</keyword>
<keyword evidence="7" id="KW-0121">Carboxypeptidase</keyword>
<evidence type="ECO:0000256" key="3">
    <source>
        <dbReference type="ARBA" id="ARBA00022801"/>
    </source>
</evidence>
<dbReference type="SUPFAM" id="SSF55031">
    <property type="entry name" value="Bacterial exopeptidase dimerisation domain"/>
    <property type="match status" value="1"/>
</dbReference>
<comment type="caution">
    <text evidence="7">The sequence shown here is derived from an EMBL/GenBank/DDBJ whole genome shotgun (WGS) entry which is preliminary data.</text>
</comment>
<sequence length="426" mass="45837">MRAGWLWKGLASLLLLAPLMAAADLQAAWLAAAKREQPALLASLREFCAIESGSRDLDGLRRMAELLAARLRALGGEVEFVEPAEVYRMEDTPAELGRSVKAVFRGGGTKKLLLIAHMDTVYPAGTLARQPFAIREDRAYGLGIADDKQGLAVVLHSLALLKALDYRGYGQITVLFNADEELSSPGSRALLARLGAEADAVMSFEGSGASNDKLSLATAGIASAQLTVHGRAAHAGGAPQAGVNALYELAHQILQLRELGDPASGVRLNWTMAKAGVVRNMVPPLATAEADVRVLRTQDYEALEQRLQQRIQFRLLPESRVELNFERRRPPLEASEAARAFGEHARKVYAELGLALRVDAIAEGGGTDAAFAAQRTQAPVVERFGLRGAGAHSSDAEYILVSSIVPRLYLAARMIAEFCEGRIRTP</sequence>
<evidence type="ECO:0000256" key="2">
    <source>
        <dbReference type="ARBA" id="ARBA00022723"/>
    </source>
</evidence>
<evidence type="ECO:0000256" key="5">
    <source>
        <dbReference type="SAM" id="SignalP"/>
    </source>
</evidence>
<accession>A0ABT8DZY3</accession>
<reference evidence="7 8" key="1">
    <citation type="submission" date="2023-06" db="EMBL/GenBank/DDBJ databases">
        <title>Pelomonas sp. PFR6 16S ribosomal RNA gene Genome sequencing and assembly.</title>
        <authorList>
            <person name="Woo H."/>
        </authorList>
    </citation>
    <scope>NUCLEOTIDE SEQUENCE [LARGE SCALE GENOMIC DNA]</scope>
    <source>
        <strain evidence="7 8">PFR6</strain>
    </source>
</reference>
<dbReference type="PROSITE" id="PS00758">
    <property type="entry name" value="ARGE_DAPE_CPG2_1"/>
    <property type="match status" value="1"/>
</dbReference>
<dbReference type="EMBL" id="JAUHHC010000007">
    <property type="protein sequence ID" value="MDN3923109.1"/>
    <property type="molecule type" value="Genomic_DNA"/>
</dbReference>
<gene>
    <name evidence="7" type="ORF">QWJ38_22710</name>
</gene>
<name>A0ABT8DZY3_9BURK</name>
<keyword evidence="2" id="KW-0479">Metal-binding</keyword>
<dbReference type="InterPro" id="IPR017150">
    <property type="entry name" value="Pept_M20_glutamate_carboxypep"/>
</dbReference>
<evidence type="ECO:0000256" key="4">
    <source>
        <dbReference type="ARBA" id="ARBA00022833"/>
    </source>
</evidence>
<evidence type="ECO:0000313" key="7">
    <source>
        <dbReference type="EMBL" id="MDN3923109.1"/>
    </source>
</evidence>
<dbReference type="Gene3D" id="3.40.630.10">
    <property type="entry name" value="Zn peptidases"/>
    <property type="match status" value="1"/>
</dbReference>
<dbReference type="Gene3D" id="3.30.70.360">
    <property type="match status" value="1"/>
</dbReference>
<dbReference type="PIRSF" id="PIRSF037238">
    <property type="entry name" value="Carboxypeptidase_G2"/>
    <property type="match status" value="1"/>
</dbReference>
<evidence type="ECO:0000256" key="1">
    <source>
        <dbReference type="ARBA" id="ARBA00001947"/>
    </source>
</evidence>
<dbReference type="RefSeq" id="WP_290361419.1">
    <property type="nucleotide sequence ID" value="NZ_JAUHHC010000007.1"/>
</dbReference>
<dbReference type="PANTHER" id="PTHR43808:SF10">
    <property type="entry name" value="BLL3749 PROTEIN"/>
    <property type="match status" value="1"/>
</dbReference>
<keyword evidence="3" id="KW-0378">Hydrolase</keyword>
<dbReference type="InterPro" id="IPR036264">
    <property type="entry name" value="Bact_exopeptidase_dim_dom"/>
</dbReference>
<protein>
    <submittedName>
        <fullName evidence="7">Glutamate carboxypeptidase</fullName>
    </submittedName>
</protein>
<dbReference type="InterPro" id="IPR011650">
    <property type="entry name" value="Peptidase_M20_dimer"/>
</dbReference>
<dbReference type="Pfam" id="PF07687">
    <property type="entry name" value="M20_dimer"/>
    <property type="match status" value="1"/>
</dbReference>
<dbReference type="Pfam" id="PF01546">
    <property type="entry name" value="Peptidase_M20"/>
    <property type="match status" value="1"/>
</dbReference>
<evidence type="ECO:0000313" key="8">
    <source>
        <dbReference type="Proteomes" id="UP001228044"/>
    </source>
</evidence>
<dbReference type="CDD" id="cd03885">
    <property type="entry name" value="M20_CPDG2"/>
    <property type="match status" value="1"/>
</dbReference>
<evidence type="ECO:0000259" key="6">
    <source>
        <dbReference type="Pfam" id="PF07687"/>
    </source>
</evidence>
<dbReference type="InterPro" id="IPR001261">
    <property type="entry name" value="ArgE/DapE_CS"/>
</dbReference>